<dbReference type="Gene3D" id="3.40.470.10">
    <property type="entry name" value="Uracil-DNA glycosylase-like domain"/>
    <property type="match status" value="1"/>
</dbReference>
<dbReference type="InterPro" id="IPR036895">
    <property type="entry name" value="Uracil-DNA_glycosylase-like_sf"/>
</dbReference>
<sequence length="177" mass="20342">MTKRVEEKPSYSFSPIANEQCRILILGSMPGKESLAQTQYYAHPRNAFWSIMYLIAEANPTWPYERRCQTLLDHHIAVWDVLKSCVRKGSLDSAIETDSVETNDFHDFFSMHRNIKAIFFNGAKAEALFEKWVLKQLDDTSRAIPRIRLPSTSPAHAAVAKADKISQWQLHIMKYLG</sequence>
<evidence type="ECO:0000313" key="2">
    <source>
        <dbReference type="EMBL" id="KKN36402.1"/>
    </source>
</evidence>
<dbReference type="NCBIfam" id="TIGR04274">
    <property type="entry name" value="hypoxanDNAglyco"/>
    <property type="match status" value="1"/>
</dbReference>
<dbReference type="SMART" id="SM00987">
    <property type="entry name" value="UreE_C"/>
    <property type="match status" value="1"/>
</dbReference>
<dbReference type="EMBL" id="LAZR01001968">
    <property type="protein sequence ID" value="KKN36402.1"/>
    <property type="molecule type" value="Genomic_DNA"/>
</dbReference>
<reference evidence="2" key="1">
    <citation type="journal article" date="2015" name="Nature">
        <title>Complex archaea that bridge the gap between prokaryotes and eukaryotes.</title>
        <authorList>
            <person name="Spang A."/>
            <person name="Saw J.H."/>
            <person name="Jorgensen S.L."/>
            <person name="Zaremba-Niedzwiedzka K."/>
            <person name="Martijn J."/>
            <person name="Lind A.E."/>
            <person name="van Eijk R."/>
            <person name="Schleper C."/>
            <person name="Guy L."/>
            <person name="Ettema T.J."/>
        </authorList>
    </citation>
    <scope>NUCLEOTIDE SEQUENCE</scope>
</reference>
<feature type="domain" description="Uracil-DNA glycosylase-like" evidence="1">
    <location>
        <begin position="14"/>
        <end position="169"/>
    </location>
</feature>
<dbReference type="CDD" id="cd10032">
    <property type="entry name" value="UDG-F6_HDG"/>
    <property type="match status" value="1"/>
</dbReference>
<dbReference type="AlphaFoldDB" id="A0A0F9QHD0"/>
<dbReference type="SMART" id="SM00986">
    <property type="entry name" value="UDG"/>
    <property type="match status" value="1"/>
</dbReference>
<dbReference type="SUPFAM" id="SSF52141">
    <property type="entry name" value="Uracil-DNA glycosylase-like"/>
    <property type="match status" value="1"/>
</dbReference>
<dbReference type="InterPro" id="IPR005122">
    <property type="entry name" value="Uracil-DNA_glycosylase-like"/>
</dbReference>
<organism evidence="2">
    <name type="scientific">marine sediment metagenome</name>
    <dbReference type="NCBI Taxonomy" id="412755"/>
    <lineage>
        <taxon>unclassified sequences</taxon>
        <taxon>metagenomes</taxon>
        <taxon>ecological metagenomes</taxon>
    </lineage>
</organism>
<evidence type="ECO:0000259" key="1">
    <source>
        <dbReference type="SMART" id="SM00986"/>
    </source>
</evidence>
<dbReference type="InterPro" id="IPR026353">
    <property type="entry name" value="Hypoxan-DNA_Glyclase"/>
</dbReference>
<proteinExistence type="predicted"/>
<name>A0A0F9QHD0_9ZZZZ</name>
<protein>
    <recommendedName>
        <fullName evidence="1">Uracil-DNA glycosylase-like domain-containing protein</fullName>
    </recommendedName>
</protein>
<dbReference type="Pfam" id="PF03167">
    <property type="entry name" value="UDG"/>
    <property type="match status" value="1"/>
</dbReference>
<comment type="caution">
    <text evidence="2">The sequence shown here is derived from an EMBL/GenBank/DDBJ whole genome shotgun (WGS) entry which is preliminary data.</text>
</comment>
<accession>A0A0F9QHD0</accession>
<gene>
    <name evidence="2" type="ORF">LCGC14_0774010</name>
</gene>